<accession>A0A3G8F3H0</accession>
<protein>
    <submittedName>
        <fullName evidence="1">Uncharacterized protein</fullName>
    </submittedName>
</protein>
<reference evidence="2" key="1">
    <citation type="submission" date="2018-10" db="EMBL/GenBank/DDBJ databases">
        <authorList>
            <person name="Olsen N.S."/>
            <person name="Kot W."/>
            <person name="Hansen L.H."/>
        </authorList>
    </citation>
    <scope>NUCLEOTIDE SEQUENCE [LARGE SCALE GENOMIC DNA]</scope>
</reference>
<dbReference type="RefSeq" id="YP_009816921.1">
    <property type="nucleotide sequence ID" value="NC_048112.1"/>
</dbReference>
<dbReference type="KEGG" id="vg:55008233"/>
<organism evidence="1 2">
    <name type="scientific">Escherichia phage Skarpretter</name>
    <dbReference type="NCBI Taxonomy" id="2488654"/>
    <lineage>
        <taxon>Viruses</taxon>
        <taxon>Duplodnaviria</taxon>
        <taxon>Heunggongvirae</taxon>
        <taxon>Uroviricota</taxon>
        <taxon>Caudoviricetes</taxon>
        <taxon>Skarprettervirus</taxon>
        <taxon>Skarprettervirus skarpretter</taxon>
    </lineage>
</organism>
<dbReference type="EMBL" id="MK105855">
    <property type="protein sequence ID" value="AZF88688.1"/>
    <property type="molecule type" value="Genomic_DNA"/>
</dbReference>
<name>A0A3G8F3H0_9CAUD</name>
<evidence type="ECO:0000313" key="2">
    <source>
        <dbReference type="Proteomes" id="UP000279721"/>
    </source>
</evidence>
<proteinExistence type="predicted"/>
<dbReference type="Proteomes" id="UP000279721">
    <property type="component" value="Segment"/>
</dbReference>
<sequence length="86" mass="9770">MHQVKQVGWAGPKKNKAVYSVVLGGRLPEYFYCAGQMHYIKERRNNRGAIVRRPLPVVSSVTRKLIEDAVRAYQVEEIKANEKAGD</sequence>
<evidence type="ECO:0000313" key="1">
    <source>
        <dbReference type="EMBL" id="AZF88688.1"/>
    </source>
</evidence>
<keyword evidence="2" id="KW-1185">Reference proteome</keyword>
<dbReference type="GeneID" id="55008233"/>